<dbReference type="Gene3D" id="3.40.50.1820">
    <property type="entry name" value="alpha/beta hydrolase"/>
    <property type="match status" value="1"/>
</dbReference>
<dbReference type="EMBL" id="JBHTHX010000286">
    <property type="protein sequence ID" value="MFD0885083.1"/>
    <property type="molecule type" value="Genomic_DNA"/>
</dbReference>
<dbReference type="SUPFAM" id="SSF53474">
    <property type="entry name" value="alpha/beta-Hydrolases"/>
    <property type="match status" value="1"/>
</dbReference>
<name>A0ABW3DQY9_9ACTN</name>
<comment type="caution">
    <text evidence="1">The sequence shown here is derived from an EMBL/GenBank/DDBJ whole genome shotgun (WGS) entry which is preliminary data.</text>
</comment>
<reference evidence="2" key="1">
    <citation type="journal article" date="2019" name="Int. J. Syst. Evol. Microbiol.">
        <title>The Global Catalogue of Microorganisms (GCM) 10K type strain sequencing project: providing services to taxonomists for standard genome sequencing and annotation.</title>
        <authorList>
            <consortium name="The Broad Institute Genomics Platform"/>
            <consortium name="The Broad Institute Genome Sequencing Center for Infectious Disease"/>
            <person name="Wu L."/>
            <person name="Ma J."/>
        </authorList>
    </citation>
    <scope>NUCLEOTIDE SEQUENCE [LARGE SCALE GENOMIC DNA]</scope>
    <source>
        <strain evidence="2">CCUG 62974</strain>
    </source>
</reference>
<dbReference type="InterPro" id="IPR029058">
    <property type="entry name" value="AB_hydrolase_fold"/>
</dbReference>
<dbReference type="Proteomes" id="UP001597024">
    <property type="component" value="Unassembled WGS sequence"/>
</dbReference>
<keyword evidence="2" id="KW-1185">Reference proteome</keyword>
<proteinExistence type="predicted"/>
<gene>
    <name evidence="1" type="ORF">ACFQ08_11055</name>
</gene>
<accession>A0ABW3DQY9</accession>
<sequence>MPSIDVLDSTIHYEEHGSGPAIVFLHGKPSSSHMWRKILPLVGAGRLIAPTSSAWAARASRSATTGSTTTPAT</sequence>
<protein>
    <recommendedName>
        <fullName evidence="3">Haloalkane dehalogenase</fullName>
    </recommendedName>
</protein>
<evidence type="ECO:0000313" key="2">
    <source>
        <dbReference type="Proteomes" id="UP001597024"/>
    </source>
</evidence>
<evidence type="ECO:0008006" key="3">
    <source>
        <dbReference type="Google" id="ProtNLM"/>
    </source>
</evidence>
<organism evidence="1 2">
    <name type="scientific">Streptosporangium algeriense</name>
    <dbReference type="NCBI Taxonomy" id="1682748"/>
    <lineage>
        <taxon>Bacteria</taxon>
        <taxon>Bacillati</taxon>
        <taxon>Actinomycetota</taxon>
        <taxon>Actinomycetes</taxon>
        <taxon>Streptosporangiales</taxon>
        <taxon>Streptosporangiaceae</taxon>
        <taxon>Streptosporangium</taxon>
    </lineage>
</organism>
<evidence type="ECO:0000313" key="1">
    <source>
        <dbReference type="EMBL" id="MFD0885083.1"/>
    </source>
</evidence>